<dbReference type="SUPFAM" id="SSF161098">
    <property type="entry name" value="MetI-like"/>
    <property type="match status" value="1"/>
</dbReference>
<dbReference type="Proteomes" id="UP000323505">
    <property type="component" value="Unassembled WGS sequence"/>
</dbReference>
<keyword evidence="2 7" id="KW-0813">Transport</keyword>
<keyword evidence="3" id="KW-1003">Cell membrane</keyword>
<evidence type="ECO:0000256" key="2">
    <source>
        <dbReference type="ARBA" id="ARBA00022448"/>
    </source>
</evidence>
<dbReference type="InterPro" id="IPR050901">
    <property type="entry name" value="BP-dep_ABC_trans_perm"/>
</dbReference>
<feature type="transmembrane region" description="Helical" evidence="7">
    <location>
        <begin position="160"/>
        <end position="180"/>
    </location>
</feature>
<dbReference type="Pfam" id="PF00528">
    <property type="entry name" value="BPD_transp_1"/>
    <property type="match status" value="1"/>
</dbReference>
<dbReference type="PANTHER" id="PTHR32243">
    <property type="entry name" value="MALTOSE TRANSPORT SYSTEM PERMEASE-RELATED"/>
    <property type="match status" value="1"/>
</dbReference>
<evidence type="ECO:0000259" key="8">
    <source>
        <dbReference type="PROSITE" id="PS50928"/>
    </source>
</evidence>
<sequence>MTAAGNRRRSARRTGVRALRTGVVLALLAWVLLPFYFLLLVALTSKADSLRTPPRWIPAMDFGSFHKIFDSAFSGAPPSNPSDLIVPGMRNSAVVAVCVAVLNVVIASTAGYAFARFRFPGSRTVPGLMLGSQLVPVFALVVPFYVMLHSMGLTDTRTGIVIAHLGFTVPFSVWMMRAYFNGIPVEVDRAAMIDGCTRWQVFARVVLPLARPGIISVGLFSFMVSWNDFLFALVLNSRTDAMLIQPAISGLYNVREQSFGIMAAGTLLAALPTMLLALVSQRFLVRGLTSGVGKV</sequence>
<organism evidence="9 10">
    <name type="scientific">Actinomadura decatromicini</name>
    <dbReference type="NCBI Taxonomy" id="2604572"/>
    <lineage>
        <taxon>Bacteria</taxon>
        <taxon>Bacillati</taxon>
        <taxon>Actinomycetota</taxon>
        <taxon>Actinomycetes</taxon>
        <taxon>Streptosporangiales</taxon>
        <taxon>Thermomonosporaceae</taxon>
        <taxon>Actinomadura</taxon>
    </lineage>
</organism>
<dbReference type="GO" id="GO:0005886">
    <property type="term" value="C:plasma membrane"/>
    <property type="evidence" value="ECO:0007669"/>
    <property type="project" value="UniProtKB-SubCell"/>
</dbReference>
<gene>
    <name evidence="9" type="ORF">FXF68_38430</name>
</gene>
<keyword evidence="4 7" id="KW-0812">Transmembrane</keyword>
<dbReference type="AlphaFoldDB" id="A0A5D3F602"/>
<reference evidence="9 10" key="1">
    <citation type="submission" date="2019-08" db="EMBL/GenBank/DDBJ databases">
        <title>Actinomadura sp. nov. CYP1-5 isolated from mountain soil.</title>
        <authorList>
            <person name="Songsumanus A."/>
            <person name="Kuncharoen N."/>
            <person name="Kudo T."/>
            <person name="Yuki M."/>
            <person name="Igarashi Y."/>
            <person name="Tanasupawat S."/>
        </authorList>
    </citation>
    <scope>NUCLEOTIDE SEQUENCE [LARGE SCALE GENOMIC DNA]</scope>
    <source>
        <strain evidence="9 10">CYP1-5</strain>
    </source>
</reference>
<evidence type="ECO:0000256" key="4">
    <source>
        <dbReference type="ARBA" id="ARBA00022692"/>
    </source>
</evidence>
<feature type="domain" description="ABC transmembrane type-1" evidence="8">
    <location>
        <begin position="89"/>
        <end position="280"/>
    </location>
</feature>
<feature type="transmembrane region" description="Helical" evidence="7">
    <location>
        <begin position="93"/>
        <end position="115"/>
    </location>
</feature>
<comment type="subcellular location">
    <subcellularLocation>
        <location evidence="1 7">Cell membrane</location>
        <topology evidence="1 7">Multi-pass membrane protein</topology>
    </subcellularLocation>
</comment>
<dbReference type="GO" id="GO:0055085">
    <property type="term" value="P:transmembrane transport"/>
    <property type="evidence" value="ECO:0007669"/>
    <property type="project" value="InterPro"/>
</dbReference>
<proteinExistence type="inferred from homology"/>
<comment type="similarity">
    <text evidence="7">Belongs to the binding-protein-dependent transport system permease family.</text>
</comment>
<protein>
    <submittedName>
        <fullName evidence="9">Carbohydrate ABC transporter permease</fullName>
    </submittedName>
</protein>
<dbReference type="Gene3D" id="1.10.3720.10">
    <property type="entry name" value="MetI-like"/>
    <property type="match status" value="1"/>
</dbReference>
<dbReference type="RefSeq" id="WP_148767738.1">
    <property type="nucleotide sequence ID" value="NZ_VSRQ01000011.1"/>
</dbReference>
<accession>A0A5D3F602</accession>
<feature type="transmembrane region" description="Helical" evidence="7">
    <location>
        <begin position="259"/>
        <end position="279"/>
    </location>
</feature>
<feature type="transmembrane region" description="Helical" evidence="7">
    <location>
        <begin position="21"/>
        <end position="43"/>
    </location>
</feature>
<evidence type="ECO:0000313" key="10">
    <source>
        <dbReference type="Proteomes" id="UP000323505"/>
    </source>
</evidence>
<dbReference type="PROSITE" id="PS50928">
    <property type="entry name" value="ABC_TM1"/>
    <property type="match status" value="1"/>
</dbReference>
<dbReference type="InterPro" id="IPR000515">
    <property type="entry name" value="MetI-like"/>
</dbReference>
<dbReference type="CDD" id="cd06261">
    <property type="entry name" value="TM_PBP2"/>
    <property type="match status" value="1"/>
</dbReference>
<evidence type="ECO:0000256" key="7">
    <source>
        <dbReference type="RuleBase" id="RU363032"/>
    </source>
</evidence>
<feature type="transmembrane region" description="Helical" evidence="7">
    <location>
        <begin position="127"/>
        <end position="148"/>
    </location>
</feature>
<evidence type="ECO:0000313" key="9">
    <source>
        <dbReference type="EMBL" id="TYK43489.1"/>
    </source>
</evidence>
<evidence type="ECO:0000256" key="1">
    <source>
        <dbReference type="ARBA" id="ARBA00004651"/>
    </source>
</evidence>
<dbReference type="EMBL" id="VSRQ01000011">
    <property type="protein sequence ID" value="TYK43489.1"/>
    <property type="molecule type" value="Genomic_DNA"/>
</dbReference>
<keyword evidence="5 7" id="KW-1133">Transmembrane helix</keyword>
<dbReference type="InterPro" id="IPR035906">
    <property type="entry name" value="MetI-like_sf"/>
</dbReference>
<dbReference type="PANTHER" id="PTHR32243:SF18">
    <property type="entry name" value="INNER MEMBRANE ABC TRANSPORTER PERMEASE PROTEIN YCJP"/>
    <property type="match status" value="1"/>
</dbReference>
<name>A0A5D3F602_9ACTN</name>
<evidence type="ECO:0000256" key="6">
    <source>
        <dbReference type="ARBA" id="ARBA00023136"/>
    </source>
</evidence>
<feature type="transmembrane region" description="Helical" evidence="7">
    <location>
        <begin position="201"/>
        <end position="226"/>
    </location>
</feature>
<evidence type="ECO:0000256" key="5">
    <source>
        <dbReference type="ARBA" id="ARBA00022989"/>
    </source>
</evidence>
<keyword evidence="6 7" id="KW-0472">Membrane</keyword>
<keyword evidence="10" id="KW-1185">Reference proteome</keyword>
<evidence type="ECO:0000256" key="3">
    <source>
        <dbReference type="ARBA" id="ARBA00022475"/>
    </source>
</evidence>
<comment type="caution">
    <text evidence="9">The sequence shown here is derived from an EMBL/GenBank/DDBJ whole genome shotgun (WGS) entry which is preliminary data.</text>
</comment>